<evidence type="ECO:0000259" key="3">
    <source>
        <dbReference type="Pfam" id="PF16344"/>
    </source>
</evidence>
<proteinExistence type="predicted"/>
<feature type="domain" description="Protein FecR C-terminal" evidence="3">
    <location>
        <begin position="261"/>
        <end position="328"/>
    </location>
</feature>
<organism evidence="4 5">
    <name type="scientific">Alistipes timonensis JC136</name>
    <dbReference type="NCBI Taxonomy" id="1033731"/>
    <lineage>
        <taxon>Bacteria</taxon>
        <taxon>Pseudomonadati</taxon>
        <taxon>Bacteroidota</taxon>
        <taxon>Bacteroidia</taxon>
        <taxon>Bacteroidales</taxon>
        <taxon>Rikenellaceae</taxon>
        <taxon>Alistipes</taxon>
    </lineage>
</organism>
<dbReference type="InterPro" id="IPR032508">
    <property type="entry name" value="FecR_C"/>
</dbReference>
<sequence length="334" mass="37872">MKPDKQTWDLLIGALKGSLDAAEKFRFETWIAETENRRFYDNLTRVWREIQQRAADYEPDRDKLWQQLRQRIGTPENPRSTPWGYRRGTSLLRMVAAAAATVVVTLLIARPDLFRSAAAPAEQQLCAFEGKSHARLADGSTVWLHSGSTLTYDTRFNDKDRSVKLCGEGFFDIAKDPERPFTVEVEGLKVRVHGTKFNVRTSAADNTVSVSLIEGSVSLDDGNGSHRRLHPGEIARYDTATRRIDIGNGNVAMESCWAAGKLTFEKQSLGEICRYMARWYGTEIHIDRAIAHDYAYTFTITDEPLEEILRIMSRINPIVYTFSKDNSVSISELE</sequence>
<keyword evidence="1" id="KW-0812">Transmembrane</keyword>
<evidence type="ECO:0000256" key="1">
    <source>
        <dbReference type="SAM" id="Phobius"/>
    </source>
</evidence>
<dbReference type="Pfam" id="PF04773">
    <property type="entry name" value="FecR"/>
    <property type="match status" value="1"/>
</dbReference>
<reference evidence="4 5" key="1">
    <citation type="submission" date="2016-10" db="EMBL/GenBank/DDBJ databases">
        <authorList>
            <person name="de Groot N.N."/>
        </authorList>
    </citation>
    <scope>NUCLEOTIDE SEQUENCE [LARGE SCALE GENOMIC DNA]</scope>
    <source>
        <strain evidence="4 5">DSM 25383</strain>
    </source>
</reference>
<dbReference type="Gene3D" id="3.55.50.30">
    <property type="match status" value="1"/>
</dbReference>
<dbReference type="GO" id="GO:0016989">
    <property type="term" value="F:sigma factor antagonist activity"/>
    <property type="evidence" value="ECO:0007669"/>
    <property type="project" value="TreeGrafter"/>
</dbReference>
<evidence type="ECO:0000313" key="4">
    <source>
        <dbReference type="EMBL" id="SEA52950.1"/>
    </source>
</evidence>
<keyword evidence="5" id="KW-1185">Reference proteome</keyword>
<evidence type="ECO:0000259" key="2">
    <source>
        <dbReference type="Pfam" id="PF04773"/>
    </source>
</evidence>
<accession>A0A1H4BXZ9</accession>
<dbReference type="RefSeq" id="WP_010262131.1">
    <property type="nucleotide sequence ID" value="NZ_CAEG01000011.1"/>
</dbReference>
<dbReference type="PANTHER" id="PTHR30273:SF2">
    <property type="entry name" value="PROTEIN FECR"/>
    <property type="match status" value="1"/>
</dbReference>
<feature type="domain" description="FecR protein" evidence="2">
    <location>
        <begin position="131"/>
        <end position="217"/>
    </location>
</feature>
<evidence type="ECO:0000313" key="5">
    <source>
        <dbReference type="Proteomes" id="UP000183253"/>
    </source>
</evidence>
<name>A0A1H4BXZ9_9BACT</name>
<dbReference type="Pfam" id="PF16344">
    <property type="entry name" value="FecR_C"/>
    <property type="match status" value="1"/>
</dbReference>
<dbReference type="Gene3D" id="2.60.120.1440">
    <property type="match status" value="1"/>
</dbReference>
<protein>
    <submittedName>
        <fullName evidence="4">FecR family protein</fullName>
    </submittedName>
</protein>
<dbReference type="InterPro" id="IPR012373">
    <property type="entry name" value="Ferrdict_sens_TM"/>
</dbReference>
<dbReference type="Proteomes" id="UP000183253">
    <property type="component" value="Unassembled WGS sequence"/>
</dbReference>
<feature type="transmembrane region" description="Helical" evidence="1">
    <location>
        <begin position="91"/>
        <end position="109"/>
    </location>
</feature>
<dbReference type="PIRSF" id="PIRSF018266">
    <property type="entry name" value="FecR"/>
    <property type="match status" value="1"/>
</dbReference>
<dbReference type="AlphaFoldDB" id="A0A1H4BXZ9"/>
<dbReference type="OrthoDB" id="1523735at2"/>
<dbReference type="STRING" id="1033731.SAMN05444145_10487"/>
<dbReference type="PANTHER" id="PTHR30273">
    <property type="entry name" value="PERIPLASMIC SIGNAL SENSOR AND SIGMA FACTOR ACTIVATOR FECR-RELATED"/>
    <property type="match status" value="1"/>
</dbReference>
<gene>
    <name evidence="4" type="ORF">SAMN05444145_10487</name>
</gene>
<keyword evidence="1" id="KW-0472">Membrane</keyword>
<dbReference type="InterPro" id="IPR006860">
    <property type="entry name" value="FecR"/>
</dbReference>
<dbReference type="EMBL" id="FNRI01000004">
    <property type="protein sequence ID" value="SEA52950.1"/>
    <property type="molecule type" value="Genomic_DNA"/>
</dbReference>
<keyword evidence="1" id="KW-1133">Transmembrane helix</keyword>